<feature type="binding site" evidence="29">
    <location>
        <position position="368"/>
    </location>
    <ligand>
        <name>Mg(2+)</name>
        <dbReference type="ChEBI" id="CHEBI:18420"/>
    </ligand>
</feature>
<evidence type="ECO:0000256" key="27">
    <source>
        <dbReference type="PIRSR" id="PIRSR000615-1"/>
    </source>
</evidence>
<dbReference type="InterPro" id="IPR003599">
    <property type="entry name" value="Ig_sub"/>
</dbReference>
<evidence type="ECO:0000256" key="19">
    <source>
        <dbReference type="ARBA" id="ARBA00023137"/>
    </source>
</evidence>
<comment type="subcellular location">
    <subcellularLocation>
        <location evidence="1">Cell membrane</location>
        <topology evidence="1">Single-pass type I membrane protein</topology>
    </subcellularLocation>
    <subcellularLocation>
        <location evidence="2">Cytoplasmic vesicle</location>
    </subcellularLocation>
    <subcellularLocation>
        <location evidence="3">Golgi apparatus</location>
    </subcellularLocation>
</comment>
<evidence type="ECO:0000313" key="34">
    <source>
        <dbReference type="Proteomes" id="UP000193380"/>
    </source>
</evidence>
<dbReference type="SMART" id="SM00408">
    <property type="entry name" value="IGc2"/>
    <property type="match status" value="1"/>
</dbReference>
<dbReference type="SUPFAM" id="SSF48726">
    <property type="entry name" value="Immunoglobulin"/>
    <property type="match status" value="2"/>
</dbReference>
<feature type="domain" description="Ig-like" evidence="32">
    <location>
        <begin position="16"/>
        <end position="90"/>
    </location>
</feature>
<dbReference type="InterPro" id="IPR007110">
    <property type="entry name" value="Ig-like_dom"/>
</dbReference>
<keyword evidence="19" id="KW-0829">Tyrosine-protein kinase</keyword>
<dbReference type="InterPro" id="IPR036179">
    <property type="entry name" value="Ig-like_dom_sf"/>
</dbReference>
<keyword evidence="10" id="KW-0732">Signal</keyword>
<organism evidence="33 34">
    <name type="scientific">Oncorhynchus mykiss</name>
    <name type="common">Rainbow trout</name>
    <name type="synonym">Salmo gairdneri</name>
    <dbReference type="NCBI Taxonomy" id="8022"/>
    <lineage>
        <taxon>Eukaryota</taxon>
        <taxon>Metazoa</taxon>
        <taxon>Chordata</taxon>
        <taxon>Craniata</taxon>
        <taxon>Vertebrata</taxon>
        <taxon>Euteleostomi</taxon>
        <taxon>Actinopterygii</taxon>
        <taxon>Neopterygii</taxon>
        <taxon>Teleostei</taxon>
        <taxon>Protacanthopterygii</taxon>
        <taxon>Salmoniformes</taxon>
        <taxon>Salmonidae</taxon>
        <taxon>Salmoninae</taxon>
        <taxon>Oncorhynchus</taxon>
    </lineage>
</organism>
<evidence type="ECO:0000313" key="33">
    <source>
        <dbReference type="EMBL" id="CDQ78368.1"/>
    </source>
</evidence>
<evidence type="ECO:0000256" key="20">
    <source>
        <dbReference type="ARBA" id="ARBA00023157"/>
    </source>
</evidence>
<keyword evidence="24" id="KW-0968">Cytoplasmic vesicle</keyword>
<keyword evidence="29" id="KW-0460">Magnesium</keyword>
<evidence type="ECO:0000256" key="2">
    <source>
        <dbReference type="ARBA" id="ARBA00004541"/>
    </source>
</evidence>
<evidence type="ECO:0000256" key="29">
    <source>
        <dbReference type="PIRSR" id="PIRSR000615-3"/>
    </source>
</evidence>
<dbReference type="GO" id="GO:0046872">
    <property type="term" value="F:metal ion binding"/>
    <property type="evidence" value="ECO:0007669"/>
    <property type="project" value="UniProtKB-KW"/>
</dbReference>
<dbReference type="PROSITE" id="PS50011">
    <property type="entry name" value="PROTEIN_KINASE_DOM"/>
    <property type="match status" value="1"/>
</dbReference>
<name>A0A060XFI7_ONCMY</name>
<dbReference type="InterPro" id="IPR000719">
    <property type="entry name" value="Prot_kinase_dom"/>
</dbReference>
<dbReference type="PIRSF" id="PIRSF000615">
    <property type="entry name" value="TyrPK_CSF1-R"/>
    <property type="match status" value="1"/>
</dbReference>
<proteinExistence type="predicted"/>
<keyword evidence="29" id="KW-0479">Metal-binding</keyword>
<keyword evidence="14 28" id="KW-0067">ATP-binding</keyword>
<evidence type="ECO:0000256" key="1">
    <source>
        <dbReference type="ARBA" id="ARBA00004251"/>
    </source>
</evidence>
<feature type="active site" description="Proton acceptor" evidence="27">
    <location>
        <position position="350"/>
    </location>
</feature>
<sequence>MLEKMEKRLHAVPAANTVKFRCAAGGNPRPKMRWLKNSRPFRQEDRMGGYKVRHQHWTLIMESVVPSDKGNYTCLVENAYGAINHTYTLDVVERSPHRPILQAGLPANTSVQVGEDARFVCKVYSDAQPHIQWLQHIQKNGSRTGPDGHSYVRVLKVSNDSSSSMNSSTPLVRITTRRSSAGHDDPIPEYDLPEDPRWEFSRDRLTLGKPLGEGCFGQVVMAEALGIDKDKPKEAITVAVKMLKDDATEKDLSDLVSEMEMMKMIGKHKNIINLLGACTQDGPLYVIVEYASKGNLREYLRARRPPGMEYSYDINRCSDEQLAFKDLVSCTYQVARGMEYLASQKCIHRDLAARNVLVTESNFMKIADFGLARDVHNIDYYKKTTNVSIFGGGTCYSVCKLVFCGVVRGCM</sequence>
<keyword evidence="6" id="KW-0597">Phosphoprotein</keyword>
<dbReference type="EMBL" id="FR905319">
    <property type="protein sequence ID" value="CDQ78368.1"/>
    <property type="molecule type" value="Genomic_DNA"/>
</dbReference>
<comment type="catalytic activity">
    <reaction evidence="26">
        <text>L-tyrosyl-[protein] + ATP = O-phospho-L-tyrosyl-[protein] + ADP + H(+)</text>
        <dbReference type="Rhea" id="RHEA:10596"/>
        <dbReference type="Rhea" id="RHEA-COMP:10136"/>
        <dbReference type="Rhea" id="RHEA-COMP:20101"/>
        <dbReference type="ChEBI" id="CHEBI:15378"/>
        <dbReference type="ChEBI" id="CHEBI:30616"/>
        <dbReference type="ChEBI" id="CHEBI:46858"/>
        <dbReference type="ChEBI" id="CHEBI:61978"/>
        <dbReference type="ChEBI" id="CHEBI:456216"/>
        <dbReference type="EC" id="2.7.10.1"/>
    </reaction>
</comment>
<dbReference type="Gene3D" id="2.60.40.10">
    <property type="entry name" value="Immunoglobulins"/>
    <property type="match status" value="2"/>
</dbReference>
<evidence type="ECO:0000256" key="15">
    <source>
        <dbReference type="ARBA" id="ARBA00022843"/>
    </source>
</evidence>
<keyword evidence="9" id="KW-0053">Apoptosis</keyword>
<evidence type="ECO:0000256" key="22">
    <source>
        <dbReference type="ARBA" id="ARBA00023180"/>
    </source>
</evidence>
<dbReference type="Proteomes" id="UP000193380">
    <property type="component" value="Unassembled WGS sequence"/>
</dbReference>
<dbReference type="STRING" id="8022.A0A060XFI7"/>
<dbReference type="FunFam" id="2.60.40.10:FF:000020">
    <property type="entry name" value="Fibroblast growth factor receptor"/>
    <property type="match status" value="1"/>
</dbReference>
<dbReference type="SMART" id="SM00409">
    <property type="entry name" value="IG"/>
    <property type="match status" value="2"/>
</dbReference>
<dbReference type="Pfam" id="PF07679">
    <property type="entry name" value="I-set"/>
    <property type="match status" value="1"/>
</dbReference>
<dbReference type="InterPro" id="IPR011009">
    <property type="entry name" value="Kinase-like_dom_sf"/>
</dbReference>
<dbReference type="SUPFAM" id="SSF56112">
    <property type="entry name" value="Protein kinase-like (PK-like)"/>
    <property type="match status" value="1"/>
</dbReference>
<feature type="binding site" evidence="28">
    <location>
        <position position="354"/>
    </location>
    <ligand>
        <name>ATP</name>
        <dbReference type="ChEBI" id="CHEBI:30616"/>
    </ligand>
</feature>
<dbReference type="GO" id="GO:0005886">
    <property type="term" value="C:plasma membrane"/>
    <property type="evidence" value="ECO:0007669"/>
    <property type="project" value="UniProtKB-SubCell"/>
</dbReference>
<dbReference type="InterPro" id="IPR001245">
    <property type="entry name" value="Ser-Thr/Tyr_kinase_cat_dom"/>
</dbReference>
<dbReference type="InterPro" id="IPR008266">
    <property type="entry name" value="Tyr_kinase_AS"/>
</dbReference>
<feature type="binding site" evidence="28 30">
    <location>
        <position position="241"/>
    </location>
    <ligand>
        <name>ATP</name>
        <dbReference type="ChEBI" id="CHEBI:30616"/>
    </ligand>
</feature>
<dbReference type="InterPro" id="IPR020635">
    <property type="entry name" value="Tyr_kinase_cat_dom"/>
</dbReference>
<feature type="binding site" evidence="28">
    <location>
        <begin position="212"/>
        <end position="219"/>
    </location>
    <ligand>
        <name>ATP</name>
        <dbReference type="ChEBI" id="CHEBI:30616"/>
    </ligand>
</feature>
<evidence type="ECO:0000256" key="5">
    <source>
        <dbReference type="ARBA" id="ARBA00022475"/>
    </source>
</evidence>
<evidence type="ECO:0000256" key="3">
    <source>
        <dbReference type="ARBA" id="ARBA00004555"/>
    </source>
</evidence>
<dbReference type="PROSITE" id="PS00109">
    <property type="entry name" value="PROTEIN_KINASE_TYR"/>
    <property type="match status" value="1"/>
</dbReference>
<evidence type="ECO:0000256" key="16">
    <source>
        <dbReference type="ARBA" id="ARBA00022989"/>
    </source>
</evidence>
<dbReference type="InterPro" id="IPR013783">
    <property type="entry name" value="Ig-like_fold"/>
</dbReference>
<evidence type="ECO:0000256" key="17">
    <source>
        <dbReference type="ARBA" id="ARBA00023034"/>
    </source>
</evidence>
<evidence type="ECO:0000256" key="11">
    <source>
        <dbReference type="ARBA" id="ARBA00022737"/>
    </source>
</evidence>
<evidence type="ECO:0000256" key="26">
    <source>
        <dbReference type="ARBA" id="ARBA00051243"/>
    </source>
</evidence>
<dbReference type="GO" id="GO:0017134">
    <property type="term" value="F:fibroblast growth factor binding"/>
    <property type="evidence" value="ECO:0007669"/>
    <property type="project" value="TreeGrafter"/>
</dbReference>
<dbReference type="PANTHER" id="PTHR24416">
    <property type="entry name" value="TYROSINE-PROTEIN KINASE RECEPTOR"/>
    <property type="match status" value="1"/>
</dbReference>
<keyword evidence="18" id="KW-0472">Membrane</keyword>
<evidence type="ECO:0000256" key="8">
    <source>
        <dbReference type="ARBA" id="ARBA00022692"/>
    </source>
</evidence>
<keyword evidence="11" id="KW-0677">Repeat</keyword>
<dbReference type="GO" id="GO:0005794">
    <property type="term" value="C:Golgi apparatus"/>
    <property type="evidence" value="ECO:0007669"/>
    <property type="project" value="UniProtKB-SubCell"/>
</dbReference>
<dbReference type="AlphaFoldDB" id="A0A060XFI7"/>
<dbReference type="FunFam" id="2.60.40.10:FF:000016">
    <property type="entry name" value="Fibroblast growth factor receptor"/>
    <property type="match status" value="1"/>
</dbReference>
<dbReference type="CDD" id="cd05857">
    <property type="entry name" value="IgI_2_FGFR"/>
    <property type="match status" value="1"/>
</dbReference>
<keyword evidence="17" id="KW-0333">Golgi apparatus</keyword>
<dbReference type="GO" id="GO:0005524">
    <property type="term" value="F:ATP binding"/>
    <property type="evidence" value="ECO:0007669"/>
    <property type="project" value="UniProtKB-UniRule"/>
</dbReference>
<dbReference type="Pfam" id="PF07714">
    <property type="entry name" value="PK_Tyr_Ser-Thr"/>
    <property type="match status" value="1"/>
</dbReference>
<feature type="binding site" evidence="29">
    <location>
        <position position="355"/>
    </location>
    <ligand>
        <name>Mg(2+)</name>
        <dbReference type="ChEBI" id="CHEBI:18420"/>
    </ligand>
</feature>
<dbReference type="EC" id="2.7.10.1" evidence="4"/>
<dbReference type="PROSITE" id="PS50835">
    <property type="entry name" value="IG_LIKE"/>
    <property type="match status" value="1"/>
</dbReference>
<evidence type="ECO:0000256" key="21">
    <source>
        <dbReference type="ARBA" id="ARBA00023170"/>
    </source>
</evidence>
<evidence type="ECO:0000256" key="23">
    <source>
        <dbReference type="ARBA" id="ARBA00023319"/>
    </source>
</evidence>
<evidence type="ECO:0000259" key="31">
    <source>
        <dbReference type="PROSITE" id="PS50011"/>
    </source>
</evidence>
<keyword evidence="12 28" id="KW-0547">Nucleotide-binding</keyword>
<dbReference type="Gene3D" id="3.30.200.20">
    <property type="entry name" value="Phosphorylase Kinase, domain 1"/>
    <property type="match status" value="1"/>
</dbReference>
<keyword evidence="20" id="KW-1015">Disulfide bond</keyword>
<dbReference type="GO" id="GO:0031410">
    <property type="term" value="C:cytoplasmic vesicle"/>
    <property type="evidence" value="ECO:0007669"/>
    <property type="project" value="UniProtKB-SubCell"/>
</dbReference>
<dbReference type="GO" id="GO:0006915">
    <property type="term" value="P:apoptotic process"/>
    <property type="evidence" value="ECO:0007669"/>
    <property type="project" value="UniProtKB-KW"/>
</dbReference>
<dbReference type="GO" id="GO:0005007">
    <property type="term" value="F:fibroblast growth factor receptor activity"/>
    <property type="evidence" value="ECO:0007669"/>
    <property type="project" value="TreeGrafter"/>
</dbReference>
<evidence type="ECO:0000256" key="14">
    <source>
        <dbReference type="ARBA" id="ARBA00022840"/>
    </source>
</evidence>
<dbReference type="PRINTS" id="PR00109">
    <property type="entry name" value="TYRKINASE"/>
</dbReference>
<reference evidence="33" key="1">
    <citation type="journal article" date="2014" name="Nat. Commun.">
        <title>The rainbow trout genome provides novel insights into evolution after whole-genome duplication in vertebrates.</title>
        <authorList>
            <person name="Berthelot C."/>
            <person name="Brunet F."/>
            <person name="Chalopin D."/>
            <person name="Juanchich A."/>
            <person name="Bernard M."/>
            <person name="Noel B."/>
            <person name="Bento P."/>
            <person name="Da Silva C."/>
            <person name="Labadie K."/>
            <person name="Alberti A."/>
            <person name="Aury J.M."/>
            <person name="Louis A."/>
            <person name="Dehais P."/>
            <person name="Bardou P."/>
            <person name="Montfort J."/>
            <person name="Klopp C."/>
            <person name="Cabau C."/>
            <person name="Gaspin C."/>
            <person name="Thorgaard G.H."/>
            <person name="Boussaha M."/>
            <person name="Quillet E."/>
            <person name="Guyomard R."/>
            <person name="Galiana D."/>
            <person name="Bobe J."/>
            <person name="Volff J.N."/>
            <person name="Genet C."/>
            <person name="Wincker P."/>
            <person name="Jaillon O."/>
            <person name="Roest Crollius H."/>
            <person name="Guiguen Y."/>
        </authorList>
    </citation>
    <scope>NUCLEOTIDE SEQUENCE [LARGE SCALE GENOMIC DNA]</scope>
</reference>
<keyword evidence="15" id="KW-0832">Ubl conjugation</keyword>
<dbReference type="GO" id="GO:0043235">
    <property type="term" value="C:receptor complex"/>
    <property type="evidence" value="ECO:0007669"/>
    <property type="project" value="TreeGrafter"/>
</dbReference>
<dbReference type="SMART" id="SM00219">
    <property type="entry name" value="TyrKc"/>
    <property type="match status" value="1"/>
</dbReference>
<evidence type="ECO:0000256" key="30">
    <source>
        <dbReference type="PROSITE-ProRule" id="PRU10141"/>
    </source>
</evidence>
<evidence type="ECO:0000256" key="24">
    <source>
        <dbReference type="ARBA" id="ARBA00023329"/>
    </source>
</evidence>
<dbReference type="GO" id="GO:0045595">
    <property type="term" value="P:regulation of cell differentiation"/>
    <property type="evidence" value="ECO:0007669"/>
    <property type="project" value="UniProtKB-ARBA"/>
</dbReference>
<keyword evidence="5" id="KW-1003">Cell membrane</keyword>
<keyword evidence="21" id="KW-0675">Receptor</keyword>
<dbReference type="InterPro" id="IPR050122">
    <property type="entry name" value="RTK"/>
</dbReference>
<evidence type="ECO:0000256" key="7">
    <source>
        <dbReference type="ARBA" id="ARBA00022679"/>
    </source>
</evidence>
<feature type="domain" description="Protein kinase" evidence="31">
    <location>
        <begin position="205"/>
        <end position="411"/>
    </location>
</feature>
<keyword evidence="8" id="KW-0812">Transmembrane</keyword>
<protein>
    <recommendedName>
        <fullName evidence="25">Fibroblast growth factor receptor 2</fullName>
        <ecNumber evidence="4">2.7.10.1</ecNumber>
    </recommendedName>
</protein>
<dbReference type="PROSITE" id="PS00107">
    <property type="entry name" value="PROTEIN_KINASE_ATP"/>
    <property type="match status" value="1"/>
</dbReference>
<evidence type="ECO:0000256" key="12">
    <source>
        <dbReference type="ARBA" id="ARBA00022741"/>
    </source>
</evidence>
<evidence type="ECO:0000256" key="10">
    <source>
        <dbReference type="ARBA" id="ARBA00022729"/>
    </source>
</evidence>
<evidence type="ECO:0000256" key="6">
    <source>
        <dbReference type="ARBA" id="ARBA00022553"/>
    </source>
</evidence>
<evidence type="ECO:0000256" key="28">
    <source>
        <dbReference type="PIRSR" id="PIRSR000615-2"/>
    </source>
</evidence>
<evidence type="ECO:0000256" key="25">
    <source>
        <dbReference type="ARBA" id="ARBA00039656"/>
    </source>
</evidence>
<keyword evidence="13" id="KW-0418">Kinase</keyword>
<keyword evidence="23" id="KW-0393">Immunoglobulin domain</keyword>
<keyword evidence="16" id="KW-1133">Transmembrane helix</keyword>
<keyword evidence="7" id="KW-0808">Transferase</keyword>
<evidence type="ECO:0000256" key="9">
    <source>
        <dbReference type="ARBA" id="ARBA00022703"/>
    </source>
</evidence>
<dbReference type="PANTHER" id="PTHR24416:SF130">
    <property type="entry name" value="FIBROBLAST GROWTH FACTOR RECEPTOR 2"/>
    <property type="match status" value="1"/>
</dbReference>
<evidence type="ECO:0000256" key="4">
    <source>
        <dbReference type="ARBA" id="ARBA00011902"/>
    </source>
</evidence>
<reference evidence="33" key="2">
    <citation type="submission" date="2014-03" db="EMBL/GenBank/DDBJ databases">
        <authorList>
            <person name="Genoscope - CEA"/>
        </authorList>
    </citation>
    <scope>NUCLEOTIDE SEQUENCE</scope>
</reference>
<keyword evidence="22" id="KW-0325">Glycoprotein</keyword>
<gene>
    <name evidence="33" type="ORF">GSONMT00013769001</name>
</gene>
<evidence type="ECO:0000256" key="13">
    <source>
        <dbReference type="ARBA" id="ARBA00022777"/>
    </source>
</evidence>
<dbReference type="InterPro" id="IPR013098">
    <property type="entry name" value="Ig_I-set"/>
</dbReference>
<dbReference type="PaxDb" id="8022-A0A060XFI7"/>
<dbReference type="InterPro" id="IPR017441">
    <property type="entry name" value="Protein_kinase_ATP_BS"/>
</dbReference>
<dbReference type="Gene3D" id="1.10.510.10">
    <property type="entry name" value="Transferase(Phosphotransferase) domain 1"/>
    <property type="match status" value="1"/>
</dbReference>
<dbReference type="InterPro" id="IPR003598">
    <property type="entry name" value="Ig_sub2"/>
</dbReference>
<evidence type="ECO:0000259" key="32">
    <source>
        <dbReference type="PROSITE" id="PS50835"/>
    </source>
</evidence>
<accession>A0A060XFI7</accession>
<evidence type="ECO:0000256" key="18">
    <source>
        <dbReference type="ARBA" id="ARBA00023136"/>
    </source>
</evidence>
<dbReference type="FunFam" id="3.30.200.20:FF:000011">
    <property type="entry name" value="Fibroblast growth factor receptor"/>
    <property type="match status" value="1"/>
</dbReference>